<protein>
    <submittedName>
        <fullName evidence="1">RIO-like serine/threonine protein kinase</fullName>
    </submittedName>
</protein>
<reference evidence="1 2" key="1">
    <citation type="submission" date="2020-07" db="EMBL/GenBank/DDBJ databases">
        <title>Genomic Encyclopedia of Type Strains, Phase IV (KMG-IV): sequencing the most valuable type-strain genomes for metagenomic binning, comparative biology and taxonomic classification.</title>
        <authorList>
            <person name="Goeker M."/>
        </authorList>
    </citation>
    <scope>NUCLEOTIDE SEQUENCE [LARGE SCALE GENOMIC DNA]</scope>
    <source>
        <strain evidence="1 2">DSM 25220</strain>
    </source>
</reference>
<keyword evidence="1" id="KW-0808">Transferase</keyword>
<dbReference type="GO" id="GO:0004674">
    <property type="term" value="F:protein serine/threonine kinase activity"/>
    <property type="evidence" value="ECO:0007669"/>
    <property type="project" value="UniProtKB-KW"/>
</dbReference>
<dbReference type="AlphaFoldDB" id="A0A7W0BW74"/>
<proteinExistence type="predicted"/>
<dbReference type="Proteomes" id="UP000580891">
    <property type="component" value="Unassembled WGS sequence"/>
</dbReference>
<dbReference type="Gene3D" id="1.10.510.10">
    <property type="entry name" value="Transferase(Phosphotransferase) domain 1"/>
    <property type="match status" value="1"/>
</dbReference>
<comment type="caution">
    <text evidence="1">The sequence shown here is derived from an EMBL/GenBank/DDBJ whole genome shotgun (WGS) entry which is preliminary data.</text>
</comment>
<name>A0A7W0BW74_9BACL</name>
<organism evidence="1 2">
    <name type="scientific">[Anoxybacillus] calidus</name>
    <dbReference type="NCBI Taxonomy" id="575178"/>
    <lineage>
        <taxon>Bacteria</taxon>
        <taxon>Bacillati</taxon>
        <taxon>Bacillota</taxon>
        <taxon>Bacilli</taxon>
        <taxon>Bacillales</taxon>
        <taxon>Anoxybacillaceae</taxon>
        <taxon>Paranoxybacillus</taxon>
    </lineage>
</organism>
<dbReference type="EMBL" id="JACDUU010000008">
    <property type="protein sequence ID" value="MBA2872678.1"/>
    <property type="molecule type" value="Genomic_DNA"/>
</dbReference>
<dbReference type="SUPFAM" id="SSF56112">
    <property type="entry name" value="Protein kinase-like (PK-like)"/>
    <property type="match status" value="1"/>
</dbReference>
<accession>A0A7W0BW74</accession>
<dbReference type="InterPro" id="IPR011009">
    <property type="entry name" value="Kinase-like_dom_sf"/>
</dbReference>
<evidence type="ECO:0000313" key="1">
    <source>
        <dbReference type="EMBL" id="MBA2872678.1"/>
    </source>
</evidence>
<dbReference type="RefSeq" id="WP_181538435.1">
    <property type="nucleotide sequence ID" value="NZ_JACDUU010000008.1"/>
</dbReference>
<gene>
    <name evidence="1" type="ORF">HNQ85_002990</name>
</gene>
<evidence type="ECO:0000313" key="2">
    <source>
        <dbReference type="Proteomes" id="UP000580891"/>
    </source>
</evidence>
<keyword evidence="1" id="KW-0723">Serine/threonine-protein kinase</keyword>
<keyword evidence="2" id="KW-1185">Reference proteome</keyword>
<sequence>MKETNLVNCDEMKKHVKRIKVKSVEDEDVIVNNKSSLEMIGKGRQGAVFKINDQMCMKVYGDVEDCEREYYAMSLGQHTSLIPRIYCKGKNFIVMEMVYGIDLREYLQTNPLTKELSYRLIEMLLTFKEIGYERIDHHKRQIYLQEDGSLKVIDVGRTVWRNRTYPYPRKLLRSLGKDYEAVFLQHVQELAPELYKEWQYYIDIDEAAAQMYENMKEKKDIDWRSIRKKANKLLTIKNEKKHYEQLYNLVYKVVKELKKQEQLKKNKKIVKEQEKSKKKKK</sequence>
<keyword evidence="1" id="KW-0418">Kinase</keyword>